<reference evidence="3 4" key="1">
    <citation type="submission" date="2015-04" db="EMBL/GenBank/DDBJ databases">
        <authorList>
            <person name="Syromyatnikov M.Y."/>
            <person name="Popov V.N."/>
        </authorList>
    </citation>
    <scope>NUCLEOTIDE SEQUENCE [LARGE SCALE GENOMIC DNA]</scope>
    <source>
        <strain evidence="3">WF-38-12</strain>
    </source>
</reference>
<dbReference type="InterPro" id="IPR002575">
    <property type="entry name" value="Aminoglycoside_PTrfase"/>
</dbReference>
<sequence>MDMELASYTSLGFISKTALLARVSIQVMDLNVATATEAELVDFCIQRGEKDALIAGVHGAIVAKVTDSIVVKWGWTVTAAEAAMHEFASKNLDRDIVRVPQVYRFIQDDSGRGYLFMEYISGQNLAGLAIDPQNDIISRVAKIVEHLGQIQAPEQKPGPIGDCGPRGYLWGDDAVRNAFGSVTDLNNWLNRRLTLRNDSVDLSPYPLVLCHMDLCRRNMILGEDGKSIYLLDWGHAGFFPRFYEVATLSCLNPYDGDYEKPLIEDVESLLQLTDDEKRDMQMVHYARAAALRWSFSDENDNNDNNEPAFDPAILGTPPPLPTQEV</sequence>
<dbReference type="AlphaFoldDB" id="A0A0U1LL82"/>
<accession>A0A0U1LL82</accession>
<proteinExistence type="predicted"/>
<dbReference type="OMA" id="PFDYLEW"/>
<dbReference type="STRING" id="28573.A0A0U1LL82"/>
<feature type="domain" description="Aminoglycoside phosphotransferase" evidence="2">
    <location>
        <begin position="81"/>
        <end position="249"/>
    </location>
</feature>
<dbReference type="Gene3D" id="3.90.1200.10">
    <property type="match status" value="1"/>
</dbReference>
<name>A0A0U1LL82_TALIS</name>
<dbReference type="PANTHER" id="PTHR21310:SF39">
    <property type="entry name" value="AMINOGLYCOSIDE PHOSPHOTRANSFERASE DOMAIN-CONTAINING PROTEIN"/>
    <property type="match status" value="1"/>
</dbReference>
<evidence type="ECO:0000313" key="4">
    <source>
        <dbReference type="Proteomes" id="UP000054383"/>
    </source>
</evidence>
<dbReference type="SUPFAM" id="SSF56112">
    <property type="entry name" value="Protein kinase-like (PK-like)"/>
    <property type="match status" value="1"/>
</dbReference>
<dbReference type="OrthoDB" id="3250044at2759"/>
<gene>
    <name evidence="3" type="ORF">PISL3812_01145</name>
</gene>
<evidence type="ECO:0000313" key="3">
    <source>
        <dbReference type="EMBL" id="CRG83789.1"/>
    </source>
</evidence>
<protein>
    <recommendedName>
        <fullName evidence="2">Aminoglycoside phosphotransferase domain-containing protein</fullName>
    </recommendedName>
</protein>
<organism evidence="3 4">
    <name type="scientific">Talaromyces islandicus</name>
    <name type="common">Penicillium islandicum</name>
    <dbReference type="NCBI Taxonomy" id="28573"/>
    <lineage>
        <taxon>Eukaryota</taxon>
        <taxon>Fungi</taxon>
        <taxon>Dikarya</taxon>
        <taxon>Ascomycota</taxon>
        <taxon>Pezizomycotina</taxon>
        <taxon>Eurotiomycetes</taxon>
        <taxon>Eurotiomycetidae</taxon>
        <taxon>Eurotiales</taxon>
        <taxon>Trichocomaceae</taxon>
        <taxon>Talaromyces</taxon>
        <taxon>Talaromyces sect. Islandici</taxon>
    </lineage>
</organism>
<dbReference type="Proteomes" id="UP000054383">
    <property type="component" value="Unassembled WGS sequence"/>
</dbReference>
<dbReference type="PANTHER" id="PTHR21310">
    <property type="entry name" value="AMINOGLYCOSIDE PHOSPHOTRANSFERASE-RELATED-RELATED"/>
    <property type="match status" value="1"/>
</dbReference>
<dbReference type="InterPro" id="IPR011009">
    <property type="entry name" value="Kinase-like_dom_sf"/>
</dbReference>
<evidence type="ECO:0000259" key="2">
    <source>
        <dbReference type="Pfam" id="PF01636"/>
    </source>
</evidence>
<dbReference type="InterPro" id="IPR051678">
    <property type="entry name" value="AGP_Transferase"/>
</dbReference>
<keyword evidence="4" id="KW-1185">Reference proteome</keyword>
<dbReference type="Pfam" id="PF01636">
    <property type="entry name" value="APH"/>
    <property type="match status" value="1"/>
</dbReference>
<feature type="compositionally biased region" description="Pro residues" evidence="1">
    <location>
        <begin position="316"/>
        <end position="325"/>
    </location>
</feature>
<feature type="region of interest" description="Disordered" evidence="1">
    <location>
        <begin position="300"/>
        <end position="325"/>
    </location>
</feature>
<evidence type="ECO:0000256" key="1">
    <source>
        <dbReference type="SAM" id="MobiDB-lite"/>
    </source>
</evidence>
<dbReference type="EMBL" id="CVMT01000001">
    <property type="protein sequence ID" value="CRG83789.1"/>
    <property type="molecule type" value="Genomic_DNA"/>
</dbReference>